<proteinExistence type="predicted"/>
<dbReference type="OrthoDB" id="5421660at2"/>
<dbReference type="STRING" id="96561.Dole_0992"/>
<organism evidence="1 2">
    <name type="scientific">Desulfosudis oleivorans (strain DSM 6200 / JCM 39069 / Hxd3)</name>
    <name type="common">Desulfococcus oleovorans</name>
    <dbReference type="NCBI Taxonomy" id="96561"/>
    <lineage>
        <taxon>Bacteria</taxon>
        <taxon>Pseudomonadati</taxon>
        <taxon>Thermodesulfobacteriota</taxon>
        <taxon>Desulfobacteria</taxon>
        <taxon>Desulfobacterales</taxon>
        <taxon>Desulfosudaceae</taxon>
        <taxon>Desulfosudis</taxon>
    </lineage>
</organism>
<dbReference type="AlphaFoldDB" id="A8ZWJ4"/>
<keyword evidence="2" id="KW-1185">Reference proteome</keyword>
<dbReference type="KEGG" id="dol:Dole_0992"/>
<name>A8ZWJ4_DESOH</name>
<dbReference type="HOGENOM" id="CLU_1641052_0_0_7"/>
<sequence length="161" mass="18847">MIGFKLNELMTGTHRLSDDPEGGERPLTFALTWGNSSLLQWANPFSDRFLWNEARGWITVDGLVEKADCKGSLHLLYFSGRKIRYDLVFNDEQGRAYRYVGEKRNIWPWNLHRTHVTCYGTVTELETGKVISESIVYFPWRQGLTFLFSFRFTMGNLFQYT</sequence>
<dbReference type="eggNOG" id="COG4221">
    <property type="taxonomic scope" value="Bacteria"/>
</dbReference>
<accession>A8ZWJ4</accession>
<dbReference type="Proteomes" id="UP000008561">
    <property type="component" value="Chromosome"/>
</dbReference>
<protein>
    <submittedName>
        <fullName evidence="1">Uncharacterized protein</fullName>
    </submittedName>
</protein>
<evidence type="ECO:0000313" key="2">
    <source>
        <dbReference type="Proteomes" id="UP000008561"/>
    </source>
</evidence>
<gene>
    <name evidence="1" type="ordered locus">Dole_0992</name>
</gene>
<reference evidence="1 2" key="1">
    <citation type="submission" date="2007-10" db="EMBL/GenBank/DDBJ databases">
        <title>Complete sequence of Desulfococcus oleovorans Hxd3.</title>
        <authorList>
            <consortium name="US DOE Joint Genome Institute"/>
            <person name="Copeland A."/>
            <person name="Lucas S."/>
            <person name="Lapidus A."/>
            <person name="Barry K."/>
            <person name="Glavina del Rio T."/>
            <person name="Dalin E."/>
            <person name="Tice H."/>
            <person name="Pitluck S."/>
            <person name="Kiss H."/>
            <person name="Brettin T."/>
            <person name="Bruce D."/>
            <person name="Detter J.C."/>
            <person name="Han C."/>
            <person name="Schmutz J."/>
            <person name="Larimer F."/>
            <person name="Land M."/>
            <person name="Hauser L."/>
            <person name="Kyrpides N."/>
            <person name="Kim E."/>
            <person name="Wawrik B."/>
            <person name="Richardson P."/>
        </authorList>
    </citation>
    <scope>NUCLEOTIDE SEQUENCE [LARGE SCALE GENOMIC DNA]</scope>
    <source>
        <strain evidence="2">DSM 6200 / JCM 39069 / Hxd3</strain>
    </source>
</reference>
<evidence type="ECO:0000313" key="1">
    <source>
        <dbReference type="EMBL" id="ABW66802.1"/>
    </source>
</evidence>
<dbReference type="RefSeq" id="WP_012174420.1">
    <property type="nucleotide sequence ID" value="NC_009943.1"/>
</dbReference>
<dbReference type="EMBL" id="CP000859">
    <property type="protein sequence ID" value="ABW66802.1"/>
    <property type="molecule type" value="Genomic_DNA"/>
</dbReference>